<evidence type="ECO:0000313" key="10">
    <source>
        <dbReference type="Proteomes" id="UP000251634"/>
    </source>
</evidence>
<dbReference type="GO" id="GO:0016791">
    <property type="term" value="F:phosphatase activity"/>
    <property type="evidence" value="ECO:0007669"/>
    <property type="project" value="TreeGrafter"/>
</dbReference>
<feature type="active site" description="Proton donor" evidence="6">
    <location>
        <position position="19"/>
    </location>
</feature>
<dbReference type="InterPro" id="IPR036412">
    <property type="entry name" value="HAD-like_sf"/>
</dbReference>
<keyword evidence="3 9" id="KW-0378">Hydrolase</keyword>
<comment type="similarity">
    <text evidence="1 5">Belongs to the HAD-like hydrolase superfamily. NagD family.</text>
</comment>
<dbReference type="PIRSF" id="PIRSF000915">
    <property type="entry name" value="PGP-type_phosphatase"/>
    <property type="match status" value="1"/>
</dbReference>
<dbReference type="SUPFAM" id="SSF56784">
    <property type="entry name" value="HAD-like"/>
    <property type="match status" value="1"/>
</dbReference>
<dbReference type="EC" id="3.1.3.-" evidence="5"/>
<dbReference type="FunFam" id="3.40.50.1000:FF:000053">
    <property type="entry name" value="TIGR01457 family HAD hydrolase"/>
    <property type="match status" value="1"/>
</dbReference>
<evidence type="ECO:0000256" key="7">
    <source>
        <dbReference type="PIRSR" id="PIRSR000915-2"/>
    </source>
</evidence>
<name>A0A329TJS2_9FIRM</name>
<evidence type="ECO:0000256" key="3">
    <source>
        <dbReference type="ARBA" id="ARBA00022801"/>
    </source>
</evidence>
<dbReference type="GO" id="GO:0005737">
    <property type="term" value="C:cytoplasm"/>
    <property type="evidence" value="ECO:0007669"/>
    <property type="project" value="TreeGrafter"/>
</dbReference>
<dbReference type="SFLD" id="SFLDG01139">
    <property type="entry name" value="C2.A:_Pyridoxal_Phosphate_Phos"/>
    <property type="match status" value="1"/>
</dbReference>
<dbReference type="Pfam" id="PF13344">
    <property type="entry name" value="Hydrolase_6"/>
    <property type="match status" value="1"/>
</dbReference>
<feature type="binding site" evidence="7">
    <location>
        <position position="188"/>
    </location>
    <ligand>
        <name>substrate</name>
    </ligand>
</feature>
<dbReference type="GO" id="GO:0046872">
    <property type="term" value="F:metal ion binding"/>
    <property type="evidence" value="ECO:0007669"/>
    <property type="project" value="UniProtKB-KW"/>
</dbReference>
<accession>A0A329TJS2</accession>
<feature type="active site" description="Nucleophile" evidence="6">
    <location>
        <position position="17"/>
    </location>
</feature>
<comment type="caution">
    <text evidence="9">The sequence shown here is derived from an EMBL/GenBank/DDBJ whole genome shotgun (WGS) entry which is preliminary data.</text>
</comment>
<evidence type="ECO:0000313" key="9">
    <source>
        <dbReference type="EMBL" id="RAW49148.1"/>
    </source>
</evidence>
<evidence type="ECO:0000256" key="6">
    <source>
        <dbReference type="PIRSR" id="PIRSR000915-1"/>
    </source>
</evidence>
<feature type="binding site" evidence="8">
    <location>
        <position position="19"/>
    </location>
    <ligand>
        <name>Mg(2+)</name>
        <dbReference type="ChEBI" id="CHEBI:18420"/>
    </ligand>
</feature>
<evidence type="ECO:0000256" key="5">
    <source>
        <dbReference type="PIRNR" id="PIRNR000915"/>
    </source>
</evidence>
<dbReference type="EMBL" id="PRKZ01000006">
    <property type="protein sequence ID" value="RAW49148.1"/>
    <property type="molecule type" value="Genomic_DNA"/>
</dbReference>
<gene>
    <name evidence="9" type="ORF">C4N25_09240</name>
</gene>
<sequence length="266" mass="29149">MTDKMELLKRTKLFVLDMDGTFYLGNQILPGAADFLKAVEKAGKQYLFFTNNSSRSPRDYMAKLEKMGCPITRDQIMTSGDVTIRYLQTHYPDKTVYLVGTPPLVESFQEAGIHLVNEKPDIVVIGFDTTLTYEKLSNACTFIREGALFLATHLDINCPTETGFIPDCGSFCAAISLSTGKQPKYLGKPFAETVEMVLDKTGFSAPEVAFVGDRLYTDVATGVKNGATGLLVLTGETHLEDVPTSEVQPDAIFASLGEMGQQLCQL</sequence>
<dbReference type="InterPro" id="IPR023214">
    <property type="entry name" value="HAD_sf"/>
</dbReference>
<dbReference type="AlphaFoldDB" id="A0A329TJS2"/>
<protein>
    <recommendedName>
        <fullName evidence="5">Acid sugar phosphatase</fullName>
        <ecNumber evidence="5">3.1.3.-</ecNumber>
    </recommendedName>
</protein>
<dbReference type="Gene3D" id="3.40.50.1000">
    <property type="entry name" value="HAD superfamily/HAD-like"/>
    <property type="match status" value="2"/>
</dbReference>
<feature type="binding site" evidence="8">
    <location>
        <position position="213"/>
    </location>
    <ligand>
        <name>Mg(2+)</name>
        <dbReference type="ChEBI" id="CHEBI:18420"/>
    </ligand>
</feature>
<comment type="function">
    <text evidence="5">Catalyzes the dephosphorylation of 2-6 carbon acid sugars in vitro.</text>
</comment>
<dbReference type="PANTHER" id="PTHR19288:SF46">
    <property type="entry name" value="HALOACID DEHALOGENASE-LIKE HYDROLASE DOMAIN-CONTAINING PROTEIN 2"/>
    <property type="match status" value="1"/>
</dbReference>
<reference evidence="9 10" key="1">
    <citation type="submission" date="2018-02" db="EMBL/GenBank/DDBJ databases">
        <title>Complete genome sequencing of Faecalibacterium prausnitzii strains isolated from the human gut.</title>
        <authorList>
            <person name="Fitzgerald B.C."/>
            <person name="Shkoporov A.N."/>
            <person name="Ross P.R."/>
            <person name="Hill C."/>
        </authorList>
    </citation>
    <scope>NUCLEOTIDE SEQUENCE [LARGE SCALE GENOMIC DNA]</scope>
    <source>
        <strain evidence="9 10">APC942/8-14-2</strain>
    </source>
</reference>
<evidence type="ECO:0000256" key="4">
    <source>
        <dbReference type="ARBA" id="ARBA00022842"/>
    </source>
</evidence>
<organism evidence="9 10">
    <name type="scientific">Faecalibacterium prausnitzii</name>
    <dbReference type="NCBI Taxonomy" id="853"/>
    <lineage>
        <taxon>Bacteria</taxon>
        <taxon>Bacillati</taxon>
        <taxon>Bacillota</taxon>
        <taxon>Clostridia</taxon>
        <taxon>Eubacteriales</taxon>
        <taxon>Oscillospiraceae</taxon>
        <taxon>Faecalibacterium</taxon>
    </lineage>
</organism>
<evidence type="ECO:0000256" key="1">
    <source>
        <dbReference type="ARBA" id="ARBA00006696"/>
    </source>
</evidence>
<evidence type="ECO:0000256" key="8">
    <source>
        <dbReference type="PIRSR" id="PIRSR000915-3"/>
    </source>
</evidence>
<dbReference type="PANTHER" id="PTHR19288">
    <property type="entry name" value="4-NITROPHENYLPHOSPHATASE-RELATED"/>
    <property type="match status" value="1"/>
</dbReference>
<keyword evidence="2 5" id="KW-0479">Metal-binding</keyword>
<comment type="cofactor">
    <cofactor evidence="8">
        <name>Mg(2+)</name>
        <dbReference type="ChEBI" id="CHEBI:18420"/>
    </cofactor>
    <text evidence="8">Divalent metal ions. Mg(2+) is the most effective.</text>
</comment>
<dbReference type="Pfam" id="PF13242">
    <property type="entry name" value="Hydrolase_like"/>
    <property type="match status" value="1"/>
</dbReference>
<evidence type="ECO:0000256" key="2">
    <source>
        <dbReference type="ARBA" id="ARBA00022723"/>
    </source>
</evidence>
<dbReference type="Proteomes" id="UP000251634">
    <property type="component" value="Unassembled WGS sequence"/>
</dbReference>
<feature type="binding site" evidence="8">
    <location>
        <position position="17"/>
    </location>
    <ligand>
        <name>Mg(2+)</name>
        <dbReference type="ChEBI" id="CHEBI:18420"/>
    </ligand>
</feature>
<dbReference type="InterPro" id="IPR006357">
    <property type="entry name" value="HAD-SF_hydro_IIA"/>
</dbReference>
<dbReference type="NCBIfam" id="TIGR01460">
    <property type="entry name" value="HAD-SF-IIA"/>
    <property type="match status" value="1"/>
</dbReference>
<keyword evidence="4 5" id="KW-0460">Magnesium</keyword>
<proteinExistence type="inferred from homology"/>
<dbReference type="SFLD" id="SFLDS00003">
    <property type="entry name" value="Haloacid_Dehalogenase"/>
    <property type="match status" value="1"/>
</dbReference>